<name>A0A1J1IM46_9DIPT</name>
<protein>
    <submittedName>
        <fullName evidence="1">CLUMA_CG014069, isoform A</fullName>
    </submittedName>
</protein>
<gene>
    <name evidence="1" type="ORF">CLUMA_CG014069</name>
</gene>
<proteinExistence type="predicted"/>
<evidence type="ECO:0000313" key="1">
    <source>
        <dbReference type="EMBL" id="CRL00818.1"/>
    </source>
</evidence>
<accession>A0A1J1IM46</accession>
<organism evidence="1 2">
    <name type="scientific">Clunio marinus</name>
    <dbReference type="NCBI Taxonomy" id="568069"/>
    <lineage>
        <taxon>Eukaryota</taxon>
        <taxon>Metazoa</taxon>
        <taxon>Ecdysozoa</taxon>
        <taxon>Arthropoda</taxon>
        <taxon>Hexapoda</taxon>
        <taxon>Insecta</taxon>
        <taxon>Pterygota</taxon>
        <taxon>Neoptera</taxon>
        <taxon>Endopterygota</taxon>
        <taxon>Diptera</taxon>
        <taxon>Nematocera</taxon>
        <taxon>Chironomoidea</taxon>
        <taxon>Chironomidae</taxon>
        <taxon>Clunio</taxon>
    </lineage>
</organism>
<sequence>MKSQLYIFVFICTCNRILRPTMIFQNKKLLPPSILNTIMANGSFMRHSFDAEMCHYPMN</sequence>
<dbReference type="AlphaFoldDB" id="A0A1J1IM46"/>
<dbReference type="EMBL" id="CVRI01000054">
    <property type="protein sequence ID" value="CRL00818.1"/>
    <property type="molecule type" value="Genomic_DNA"/>
</dbReference>
<evidence type="ECO:0000313" key="2">
    <source>
        <dbReference type="Proteomes" id="UP000183832"/>
    </source>
</evidence>
<dbReference type="Proteomes" id="UP000183832">
    <property type="component" value="Unassembled WGS sequence"/>
</dbReference>
<keyword evidence="2" id="KW-1185">Reference proteome</keyword>
<reference evidence="1 2" key="1">
    <citation type="submission" date="2015-04" db="EMBL/GenBank/DDBJ databases">
        <authorList>
            <person name="Syromyatnikov M.Y."/>
            <person name="Popov V.N."/>
        </authorList>
    </citation>
    <scope>NUCLEOTIDE SEQUENCE [LARGE SCALE GENOMIC DNA]</scope>
</reference>